<evidence type="ECO:0000256" key="1">
    <source>
        <dbReference type="SAM" id="MobiDB-lite"/>
    </source>
</evidence>
<name>G9YUR8_FLAPL</name>
<dbReference type="Proteomes" id="UP000004459">
    <property type="component" value="Unassembled WGS sequence"/>
</dbReference>
<reference evidence="2 3" key="1">
    <citation type="submission" date="2011-08" db="EMBL/GenBank/DDBJ databases">
        <authorList>
            <person name="Weinstock G."/>
            <person name="Sodergren E."/>
            <person name="Clifton S."/>
            <person name="Fulton L."/>
            <person name="Fulton B."/>
            <person name="Courtney L."/>
            <person name="Fronick C."/>
            <person name="Harrison M."/>
            <person name="Strong C."/>
            <person name="Farmer C."/>
            <person name="Delahaunty K."/>
            <person name="Markovic C."/>
            <person name="Hall O."/>
            <person name="Minx P."/>
            <person name="Tomlinson C."/>
            <person name="Mitreva M."/>
            <person name="Hou S."/>
            <person name="Chen J."/>
            <person name="Wollam A."/>
            <person name="Pepin K.H."/>
            <person name="Johnson M."/>
            <person name="Bhonagiri V."/>
            <person name="Zhang X."/>
            <person name="Suruliraj S."/>
            <person name="Warren W."/>
            <person name="Chinwalla A."/>
            <person name="Mardis E.R."/>
            <person name="Wilson R.K."/>
        </authorList>
    </citation>
    <scope>NUCLEOTIDE SEQUENCE [LARGE SCALE GENOMIC DNA]</scope>
    <source>
        <strain evidence="2 3">ATCC 29863</strain>
    </source>
</reference>
<dbReference type="HOGENOM" id="CLU_2034619_0_0_9"/>
<dbReference type="EMBL" id="AGCK01000267">
    <property type="protein sequence ID" value="EHM41694.1"/>
    <property type="molecule type" value="Genomic_DNA"/>
</dbReference>
<evidence type="ECO:0000313" key="2">
    <source>
        <dbReference type="EMBL" id="EHM41694.1"/>
    </source>
</evidence>
<organism evidence="2 3">
    <name type="scientific">Flavonifractor plautii ATCC 29863</name>
    <dbReference type="NCBI Taxonomy" id="411475"/>
    <lineage>
        <taxon>Bacteria</taxon>
        <taxon>Bacillati</taxon>
        <taxon>Bacillota</taxon>
        <taxon>Clostridia</taxon>
        <taxon>Eubacteriales</taxon>
        <taxon>Oscillospiraceae</taxon>
        <taxon>Flavonifractor</taxon>
    </lineage>
</organism>
<proteinExistence type="predicted"/>
<gene>
    <name evidence="2" type="ORF">HMPREF0372_03282</name>
</gene>
<evidence type="ECO:0000313" key="3">
    <source>
        <dbReference type="Proteomes" id="UP000004459"/>
    </source>
</evidence>
<feature type="region of interest" description="Disordered" evidence="1">
    <location>
        <begin position="1"/>
        <end position="27"/>
    </location>
</feature>
<dbReference type="AlphaFoldDB" id="G9YUR8"/>
<protein>
    <submittedName>
        <fullName evidence="2">Uncharacterized protein</fullName>
    </submittedName>
</protein>
<accession>G9YUR8</accession>
<sequence length="121" mass="13612">MSGYMAKGGRIAMRPRTRERPPVPTDNEILAYDNVPLNVAARYLDWPEQTVRLALREGRATFGLAVKDKALTYKISPGGLVKYKREGVPCFDYETIVHMIRTAVASTIQNEISGFRLEPLD</sequence>
<comment type="caution">
    <text evidence="2">The sequence shown here is derived from an EMBL/GenBank/DDBJ whole genome shotgun (WGS) entry which is preliminary data.</text>
</comment>